<evidence type="ECO:0000313" key="5">
    <source>
        <dbReference type="EMBL" id="ANI81165.1"/>
    </source>
</evidence>
<evidence type="ECO:0000256" key="2">
    <source>
        <dbReference type="ARBA" id="ARBA00022576"/>
    </source>
</evidence>
<dbReference type="Pfam" id="PF00155">
    <property type="entry name" value="Aminotran_1_2"/>
    <property type="match status" value="1"/>
</dbReference>
<dbReference type="SUPFAM" id="SSF53383">
    <property type="entry name" value="PLP-dependent transferases"/>
    <property type="match status" value="1"/>
</dbReference>
<evidence type="ECO:0000256" key="1">
    <source>
        <dbReference type="ARBA" id="ARBA00001933"/>
    </source>
</evidence>
<dbReference type="InterPro" id="IPR015421">
    <property type="entry name" value="PyrdxlP-dep_Trfase_major"/>
</dbReference>
<dbReference type="KEGG" id="kor:AWR26_03015"/>
<dbReference type="Proteomes" id="UP000182314">
    <property type="component" value="Unassembled WGS sequence"/>
</dbReference>
<comment type="cofactor">
    <cofactor evidence="1">
        <name>pyridoxal 5'-phosphate</name>
        <dbReference type="ChEBI" id="CHEBI:597326"/>
    </cofactor>
</comment>
<dbReference type="AlphaFoldDB" id="A0AA94KRB0"/>
<reference evidence="5 7" key="2">
    <citation type="submission" date="2021-03" db="EMBL/GenBank/DDBJ databases">
        <authorList>
            <person name="Li Y."/>
            <person name="Li S."/>
            <person name="Chen M."/>
            <person name="Peng G."/>
            <person name="Tan Z."/>
            <person name="An Q."/>
        </authorList>
    </citation>
    <scope>NUCLEOTIDE SEQUENCE [LARGE SCALE GENOMIC DNA]</scope>
    <source>
        <strain evidence="5 7">Ola 51</strain>
    </source>
</reference>
<dbReference type="GO" id="GO:0030170">
    <property type="term" value="F:pyridoxal phosphate binding"/>
    <property type="evidence" value="ECO:0007669"/>
    <property type="project" value="InterPro"/>
</dbReference>
<dbReference type="Gene3D" id="3.40.640.10">
    <property type="entry name" value="Type I PLP-dependent aspartate aminotransferase-like (Major domain)"/>
    <property type="match status" value="1"/>
</dbReference>
<gene>
    <name evidence="5" type="ORF">AWR26_03015</name>
    <name evidence="6" type="ORF">SAMN05216286_3712</name>
</gene>
<protein>
    <submittedName>
        <fullName evidence="5 6">Aminotransferase</fullName>
    </submittedName>
</protein>
<evidence type="ECO:0000313" key="8">
    <source>
        <dbReference type="Proteomes" id="UP000182314"/>
    </source>
</evidence>
<evidence type="ECO:0000256" key="3">
    <source>
        <dbReference type="ARBA" id="ARBA00022679"/>
    </source>
</evidence>
<keyword evidence="7" id="KW-1185">Reference proteome</keyword>
<feature type="domain" description="Aminotransferase class I/classII large" evidence="4">
    <location>
        <begin position="35"/>
        <end position="385"/>
    </location>
</feature>
<proteinExistence type="predicted"/>
<accession>A0AA94KRB0</accession>
<dbReference type="InterPro" id="IPR050881">
    <property type="entry name" value="LL-DAP_aminotransferase"/>
</dbReference>
<dbReference type="Proteomes" id="UP000078227">
    <property type="component" value="Chromosome"/>
</dbReference>
<dbReference type="InterPro" id="IPR015424">
    <property type="entry name" value="PyrdxlP-dep_Trfase"/>
</dbReference>
<name>A0AA94KRB0_9ENTR</name>
<evidence type="ECO:0000259" key="4">
    <source>
        <dbReference type="Pfam" id="PF00155"/>
    </source>
</evidence>
<dbReference type="Gene3D" id="3.90.1150.10">
    <property type="entry name" value="Aspartate Aminotransferase, domain 1"/>
    <property type="match status" value="1"/>
</dbReference>
<dbReference type="InterPro" id="IPR015422">
    <property type="entry name" value="PyrdxlP-dep_Trfase_small"/>
</dbReference>
<dbReference type="PANTHER" id="PTHR42832">
    <property type="entry name" value="AMINO ACID AMINOTRANSFERASE"/>
    <property type="match status" value="1"/>
</dbReference>
<organism evidence="6 8">
    <name type="scientific">Kosakonia oryzae</name>
    <dbReference type="NCBI Taxonomy" id="497725"/>
    <lineage>
        <taxon>Bacteria</taxon>
        <taxon>Pseudomonadati</taxon>
        <taxon>Pseudomonadota</taxon>
        <taxon>Gammaproteobacteria</taxon>
        <taxon>Enterobacterales</taxon>
        <taxon>Enterobacteriaceae</taxon>
        <taxon>Kosakonia</taxon>
    </lineage>
</organism>
<evidence type="ECO:0000313" key="6">
    <source>
        <dbReference type="EMBL" id="SFC90759.1"/>
    </source>
</evidence>
<dbReference type="PANTHER" id="PTHR42832:SF3">
    <property type="entry name" value="L-GLUTAMINE--4-(METHYLSULFANYL)-2-OXOBUTANOATE AMINOTRANSFERASE"/>
    <property type="match status" value="1"/>
</dbReference>
<keyword evidence="2 6" id="KW-0032">Aminotransferase</keyword>
<evidence type="ECO:0000313" key="7">
    <source>
        <dbReference type="Proteomes" id="UP000078227"/>
    </source>
</evidence>
<dbReference type="EMBL" id="FOKO01000004">
    <property type="protein sequence ID" value="SFC90759.1"/>
    <property type="molecule type" value="Genomic_DNA"/>
</dbReference>
<dbReference type="CDD" id="cd00609">
    <property type="entry name" value="AAT_like"/>
    <property type="match status" value="1"/>
</dbReference>
<dbReference type="InterPro" id="IPR004839">
    <property type="entry name" value="Aminotransferase_I/II_large"/>
</dbReference>
<dbReference type="RefSeq" id="WP_064563483.1">
    <property type="nucleotide sequence ID" value="NZ_CP014007.2"/>
</dbReference>
<sequence length="393" mass="42576">MPDFSPSPLIDALEENLFSALEKVAATIDTAALPLVDLSSGSPGQPTPPEIIARLQQAVADEQNHGYPSFWGKTQVRQAIADFYRQRYGVELDPEREVAVFQGSHIGVSGLPRALLHPGQYLISTDPCYPIYRSAALQAQARFYGIPLEEANDFLPDFSRVPADVARHAGLLMLNYPHNPTGVLATPALFAAALDFAREHHLPVVHDFAYAAIGSHAEEAPLSLLAMPGAKAWGVETYTLSKTFSMAGWRFGFAVGNASVIQAFKKLHTHSYSTVFGAVQDAAIAALALPPQRMQQLVAVYHRRRKWVLATLAAMSWPVHARQGTFFLWLPVPAGFNAATFSALLLNEAHVLVAPGSGFGKGGERFIRISLTASDEALETALSRIAALRLFPG</sequence>
<reference evidence="6 8" key="1">
    <citation type="submission" date="2016-10" db="EMBL/GenBank/DDBJ databases">
        <authorList>
            <person name="Varghese N."/>
            <person name="Submissions S."/>
        </authorList>
    </citation>
    <scope>NUCLEOTIDE SEQUENCE [LARGE SCALE GENOMIC DNA]</scope>
    <source>
        <strain evidence="6 8">CGMCC 1.7012</strain>
    </source>
</reference>
<dbReference type="GO" id="GO:0008483">
    <property type="term" value="F:transaminase activity"/>
    <property type="evidence" value="ECO:0007669"/>
    <property type="project" value="UniProtKB-KW"/>
</dbReference>
<dbReference type="EMBL" id="CP014007">
    <property type="protein sequence ID" value="ANI81165.1"/>
    <property type="molecule type" value="Genomic_DNA"/>
</dbReference>
<keyword evidence="3" id="KW-0808">Transferase</keyword>